<sequence>MTLSLYYHPYSRAAGTLWALEESGVDHDLKVIDIMKGEQKGPELMAKNPMGKLPTLVDGDVVVTEAAAIALYLADRYAPGLAPALDDPQRGTYLRWSLFAPSVIEPAVMARHSGWAVREVSAGWGSFDAMLATAESAIAGKAFVLGDRFSMADVVFGGTLRFMLGFKQIEPTPVFADYVARLDARPACQRADARNAAMRKELGLQ</sequence>
<organism evidence="2 3">
    <name type="scientific">Pseudacidovorax intermedius</name>
    <dbReference type="NCBI Taxonomy" id="433924"/>
    <lineage>
        <taxon>Bacteria</taxon>
        <taxon>Pseudomonadati</taxon>
        <taxon>Pseudomonadota</taxon>
        <taxon>Betaproteobacteria</taxon>
        <taxon>Burkholderiales</taxon>
        <taxon>Comamonadaceae</taxon>
        <taxon>Pseudacidovorax</taxon>
    </lineage>
</organism>
<dbReference type="Pfam" id="PF02798">
    <property type="entry name" value="GST_N"/>
    <property type="match status" value="1"/>
</dbReference>
<proteinExistence type="predicted"/>
<evidence type="ECO:0000313" key="2">
    <source>
        <dbReference type="EMBL" id="KTT16194.1"/>
    </source>
</evidence>
<dbReference type="GO" id="GO:0016740">
    <property type="term" value="F:transferase activity"/>
    <property type="evidence" value="ECO:0007669"/>
    <property type="project" value="UniProtKB-KW"/>
</dbReference>
<dbReference type="AlphaFoldDB" id="A0A147GP82"/>
<accession>A0A147GP82</accession>
<keyword evidence="2" id="KW-0808">Transferase</keyword>
<dbReference type="InterPro" id="IPR036282">
    <property type="entry name" value="Glutathione-S-Trfase_C_sf"/>
</dbReference>
<reference evidence="2 3" key="1">
    <citation type="journal article" date="2016" name="Front. Microbiol.">
        <title>Genomic Resource of Rice Seed Associated Bacteria.</title>
        <authorList>
            <person name="Midha S."/>
            <person name="Bansal K."/>
            <person name="Sharma S."/>
            <person name="Kumar N."/>
            <person name="Patil P.P."/>
            <person name="Chaudhry V."/>
            <person name="Patil P.B."/>
        </authorList>
    </citation>
    <scope>NUCLEOTIDE SEQUENCE [LARGE SCALE GENOMIC DNA]</scope>
    <source>
        <strain evidence="2 3">NS331</strain>
    </source>
</reference>
<dbReference type="PATRIC" id="fig|433924.3.peg.786"/>
<gene>
    <name evidence="2" type="ORF">NS331_19000</name>
</gene>
<dbReference type="SUPFAM" id="SSF52833">
    <property type="entry name" value="Thioredoxin-like"/>
    <property type="match status" value="1"/>
</dbReference>
<name>A0A147GP82_9BURK</name>
<dbReference type="PANTHER" id="PTHR44051">
    <property type="entry name" value="GLUTATHIONE S-TRANSFERASE-RELATED"/>
    <property type="match status" value="1"/>
</dbReference>
<dbReference type="RefSeq" id="WP_058643516.1">
    <property type="nucleotide sequence ID" value="NZ_LDSL01000129.1"/>
</dbReference>
<dbReference type="Pfam" id="PF13410">
    <property type="entry name" value="GST_C_2"/>
    <property type="match status" value="1"/>
</dbReference>
<dbReference type="SFLD" id="SFLDS00019">
    <property type="entry name" value="Glutathione_Transferase_(cytos"/>
    <property type="match status" value="1"/>
</dbReference>
<dbReference type="SFLD" id="SFLDG00358">
    <property type="entry name" value="Main_(cytGST)"/>
    <property type="match status" value="1"/>
</dbReference>
<evidence type="ECO:0000313" key="3">
    <source>
        <dbReference type="Proteomes" id="UP000072741"/>
    </source>
</evidence>
<dbReference type="InterPro" id="IPR036249">
    <property type="entry name" value="Thioredoxin-like_sf"/>
</dbReference>
<dbReference type="InterPro" id="IPR040079">
    <property type="entry name" value="Glutathione_S-Trfase"/>
</dbReference>
<dbReference type="SFLD" id="SFLDG01150">
    <property type="entry name" value="Main.1:_Beta-like"/>
    <property type="match status" value="1"/>
</dbReference>
<comment type="caution">
    <text evidence="2">The sequence shown here is derived from an EMBL/GenBank/DDBJ whole genome shotgun (WGS) entry which is preliminary data.</text>
</comment>
<dbReference type="Gene3D" id="1.20.1050.10">
    <property type="match status" value="1"/>
</dbReference>
<dbReference type="Gene3D" id="3.40.30.10">
    <property type="entry name" value="Glutaredoxin"/>
    <property type="match status" value="1"/>
</dbReference>
<dbReference type="OrthoDB" id="3828095at2"/>
<feature type="domain" description="GST N-terminal" evidence="1">
    <location>
        <begin position="1"/>
        <end position="81"/>
    </location>
</feature>
<dbReference type="InterPro" id="IPR004045">
    <property type="entry name" value="Glutathione_S-Trfase_N"/>
</dbReference>
<keyword evidence="3" id="KW-1185">Reference proteome</keyword>
<dbReference type="CDD" id="cd03046">
    <property type="entry name" value="GST_N_GTT1_like"/>
    <property type="match status" value="1"/>
</dbReference>
<dbReference type="SUPFAM" id="SSF47616">
    <property type="entry name" value="GST C-terminal domain-like"/>
    <property type="match status" value="1"/>
</dbReference>
<dbReference type="PROSITE" id="PS50404">
    <property type="entry name" value="GST_NTER"/>
    <property type="match status" value="1"/>
</dbReference>
<dbReference type="PANTHER" id="PTHR44051:SF8">
    <property type="entry name" value="GLUTATHIONE S-TRANSFERASE GSTA"/>
    <property type="match status" value="1"/>
</dbReference>
<dbReference type="Proteomes" id="UP000072741">
    <property type="component" value="Unassembled WGS sequence"/>
</dbReference>
<dbReference type="EMBL" id="LDSL01000129">
    <property type="protein sequence ID" value="KTT16194.1"/>
    <property type="molecule type" value="Genomic_DNA"/>
</dbReference>
<evidence type="ECO:0000259" key="1">
    <source>
        <dbReference type="PROSITE" id="PS50404"/>
    </source>
</evidence>
<protein>
    <submittedName>
        <fullName evidence="2">Glutathione S-transferase</fullName>
    </submittedName>
</protein>
<dbReference type="CDD" id="cd03207">
    <property type="entry name" value="GST_C_8"/>
    <property type="match status" value="1"/>
</dbReference>